<evidence type="ECO:0000256" key="6">
    <source>
        <dbReference type="ARBA" id="ARBA00023163"/>
    </source>
</evidence>
<evidence type="ECO:0000313" key="11">
    <source>
        <dbReference type="EMBL" id="QXO18268.1"/>
    </source>
</evidence>
<proteinExistence type="inferred from homology"/>
<feature type="region of interest" description="Disordered" evidence="9">
    <location>
        <begin position="1"/>
        <end position="40"/>
    </location>
</feature>
<keyword evidence="5" id="KW-0805">Transcription regulation</keyword>
<keyword evidence="6" id="KW-0804">Transcription</keyword>
<evidence type="ECO:0000256" key="8">
    <source>
        <dbReference type="ARBA" id="ARBA00030117"/>
    </source>
</evidence>
<dbReference type="NCBIfam" id="TIGR03824">
    <property type="entry name" value="FlgM_jcvi"/>
    <property type="match status" value="1"/>
</dbReference>
<dbReference type="Proteomes" id="UP000694232">
    <property type="component" value="Chromosome 1"/>
</dbReference>
<dbReference type="InterPro" id="IPR007412">
    <property type="entry name" value="FlgM"/>
</dbReference>
<sequence length="93" mass="9982">MKIDKVSGGHVPQTALQQSSKQPLQTQSATPTSEPAMNANTVALDKAQTELAQLPDVDMAKVEQVRAMLAKGELNLDSKALSQALMQFHTGHE</sequence>
<dbReference type="KEGG" id="vos:KNV97_08280"/>
<dbReference type="AlphaFoldDB" id="A0A975UAK4"/>
<evidence type="ECO:0000313" key="12">
    <source>
        <dbReference type="Proteomes" id="UP000694232"/>
    </source>
</evidence>
<evidence type="ECO:0000256" key="5">
    <source>
        <dbReference type="ARBA" id="ARBA00023015"/>
    </source>
</evidence>
<feature type="compositionally biased region" description="Polar residues" evidence="9">
    <location>
        <begin position="14"/>
        <end position="40"/>
    </location>
</feature>
<protein>
    <recommendedName>
        <fullName evidence="2">Negative regulator of flagellin synthesis</fullName>
    </recommendedName>
    <alternativeName>
        <fullName evidence="8">Anti-sigma-28 factor</fullName>
    </alternativeName>
</protein>
<keyword evidence="3" id="KW-0678">Repressor</keyword>
<keyword evidence="11" id="KW-0969">Cilium</keyword>
<gene>
    <name evidence="11" type="primary">flgM</name>
    <name evidence="11" type="ORF">KNV97_08280</name>
</gene>
<dbReference type="InterPro" id="IPR031316">
    <property type="entry name" value="FlgM_C"/>
</dbReference>
<keyword evidence="4" id="KW-1005">Bacterial flagellum biogenesis</keyword>
<comment type="function">
    <text evidence="7">Responsible for the coupling of flagellin expression to flagellar assembly by preventing expression of the flagellin genes when a component of the middle class of proteins is defective. It negatively regulates flagellar genes by inhibiting the activity of FliA by directly binding to FliA.</text>
</comment>
<organism evidence="11 12">
    <name type="scientific">Vibrio ostreae</name>
    <dbReference type="NCBI Taxonomy" id="2841925"/>
    <lineage>
        <taxon>Bacteria</taxon>
        <taxon>Pseudomonadati</taxon>
        <taxon>Pseudomonadota</taxon>
        <taxon>Gammaproteobacteria</taxon>
        <taxon>Vibrionales</taxon>
        <taxon>Vibrionaceae</taxon>
        <taxon>Vibrio</taxon>
    </lineage>
</organism>
<dbReference type="EMBL" id="CP076643">
    <property type="protein sequence ID" value="QXO18268.1"/>
    <property type="molecule type" value="Genomic_DNA"/>
</dbReference>
<comment type="similarity">
    <text evidence="1">Belongs to the FlgM family.</text>
</comment>
<evidence type="ECO:0000256" key="4">
    <source>
        <dbReference type="ARBA" id="ARBA00022795"/>
    </source>
</evidence>
<evidence type="ECO:0000256" key="9">
    <source>
        <dbReference type="SAM" id="MobiDB-lite"/>
    </source>
</evidence>
<evidence type="ECO:0000256" key="2">
    <source>
        <dbReference type="ARBA" id="ARBA00017823"/>
    </source>
</evidence>
<dbReference type="SUPFAM" id="SSF101498">
    <property type="entry name" value="Anti-sigma factor FlgM"/>
    <property type="match status" value="1"/>
</dbReference>
<name>A0A975UAK4_9VIBR</name>
<dbReference type="Pfam" id="PF04316">
    <property type="entry name" value="FlgM"/>
    <property type="match status" value="1"/>
</dbReference>
<dbReference type="GO" id="GO:0045892">
    <property type="term" value="P:negative regulation of DNA-templated transcription"/>
    <property type="evidence" value="ECO:0007669"/>
    <property type="project" value="InterPro"/>
</dbReference>
<evidence type="ECO:0000259" key="10">
    <source>
        <dbReference type="Pfam" id="PF04316"/>
    </source>
</evidence>
<dbReference type="GO" id="GO:0044781">
    <property type="term" value="P:bacterial-type flagellum organization"/>
    <property type="evidence" value="ECO:0007669"/>
    <property type="project" value="UniProtKB-KW"/>
</dbReference>
<evidence type="ECO:0000256" key="7">
    <source>
        <dbReference type="ARBA" id="ARBA00024739"/>
    </source>
</evidence>
<evidence type="ECO:0000256" key="1">
    <source>
        <dbReference type="ARBA" id="ARBA00005322"/>
    </source>
</evidence>
<keyword evidence="12" id="KW-1185">Reference proteome</keyword>
<accession>A0A975UAK4</accession>
<keyword evidence="11" id="KW-0966">Cell projection</keyword>
<feature type="domain" description="Anti-sigma-28 factor FlgM C-terminal" evidence="10">
    <location>
        <begin position="43"/>
        <end position="86"/>
    </location>
</feature>
<dbReference type="RefSeq" id="WP_136482818.1">
    <property type="nucleotide sequence ID" value="NZ_CP076643.1"/>
</dbReference>
<dbReference type="InterPro" id="IPR035890">
    <property type="entry name" value="Anti-sigma-28_factor_FlgM_sf"/>
</dbReference>
<evidence type="ECO:0000256" key="3">
    <source>
        <dbReference type="ARBA" id="ARBA00022491"/>
    </source>
</evidence>
<reference evidence="11" key="1">
    <citation type="submission" date="2021-06" db="EMBL/GenBank/DDBJ databases">
        <title>Vibrio nov. sp., novel gut bacterium isolated from Yellow Sea oyster.</title>
        <authorList>
            <person name="Muhammad N."/>
            <person name="Nguyen T.H."/>
            <person name="Lee Y.-J."/>
            <person name="Ko J."/>
            <person name="Kim S.-G."/>
        </authorList>
    </citation>
    <scope>NUCLEOTIDE SEQUENCE</scope>
    <source>
        <strain evidence="11">OG9-811</strain>
    </source>
</reference>
<keyword evidence="11" id="KW-0282">Flagellum</keyword>